<accession>A0A382K8F6</accession>
<name>A0A382K8F6_9ZZZZ</name>
<protein>
    <submittedName>
        <fullName evidence="1">Uncharacterized protein</fullName>
    </submittedName>
</protein>
<organism evidence="1">
    <name type="scientific">marine metagenome</name>
    <dbReference type="NCBI Taxonomy" id="408172"/>
    <lineage>
        <taxon>unclassified sequences</taxon>
        <taxon>metagenomes</taxon>
        <taxon>ecological metagenomes</taxon>
    </lineage>
</organism>
<proteinExistence type="predicted"/>
<feature type="non-terminal residue" evidence="1">
    <location>
        <position position="1"/>
    </location>
</feature>
<reference evidence="1" key="1">
    <citation type="submission" date="2018-05" db="EMBL/GenBank/DDBJ databases">
        <authorList>
            <person name="Lanie J.A."/>
            <person name="Ng W.-L."/>
            <person name="Kazmierczak K.M."/>
            <person name="Andrzejewski T.M."/>
            <person name="Davidsen T.M."/>
            <person name="Wayne K.J."/>
            <person name="Tettelin H."/>
            <person name="Glass J.I."/>
            <person name="Rusch D."/>
            <person name="Podicherti R."/>
            <person name="Tsui H.-C.T."/>
            <person name="Winkler M.E."/>
        </authorList>
    </citation>
    <scope>NUCLEOTIDE SEQUENCE</scope>
</reference>
<evidence type="ECO:0000313" key="1">
    <source>
        <dbReference type="EMBL" id="SVC19935.1"/>
    </source>
</evidence>
<sequence length="30" mass="3333">FREFADVFGVYDILNTSGAQTGTISDMYIT</sequence>
<dbReference type="AlphaFoldDB" id="A0A382K8F6"/>
<dbReference type="EMBL" id="UINC01078651">
    <property type="protein sequence ID" value="SVC19935.1"/>
    <property type="molecule type" value="Genomic_DNA"/>
</dbReference>
<gene>
    <name evidence="1" type="ORF">METZ01_LOCUS272789</name>
</gene>